<keyword evidence="5 8" id="KW-0067">ATP-binding</keyword>
<evidence type="ECO:0000256" key="8">
    <source>
        <dbReference type="RuleBase" id="RU363090"/>
    </source>
</evidence>
<dbReference type="GO" id="GO:0032958">
    <property type="term" value="P:inositol phosphate biosynthetic process"/>
    <property type="evidence" value="ECO:0007669"/>
    <property type="project" value="InterPro"/>
</dbReference>
<dbReference type="EC" id="2.7.1.151" evidence="8"/>
<evidence type="ECO:0000256" key="7">
    <source>
        <dbReference type="ARBA" id="ARBA00036525"/>
    </source>
</evidence>
<keyword evidence="2 8" id="KW-0808">Transferase</keyword>
<dbReference type="InterPro" id="IPR005522">
    <property type="entry name" value="IPK"/>
</dbReference>
<evidence type="ECO:0000313" key="10">
    <source>
        <dbReference type="Proteomes" id="UP000232323"/>
    </source>
</evidence>
<name>A0A250X026_9CHLO</name>
<proteinExistence type="inferred from homology"/>
<evidence type="ECO:0000256" key="4">
    <source>
        <dbReference type="ARBA" id="ARBA00022777"/>
    </source>
</evidence>
<dbReference type="GO" id="GO:0005634">
    <property type="term" value="C:nucleus"/>
    <property type="evidence" value="ECO:0007669"/>
    <property type="project" value="TreeGrafter"/>
</dbReference>
<accession>A0A250X026</accession>
<sequence>MAQIVEIPVARQLLSCDHQAGGHKSKDMGMHMCVDGQGLFYKPFQSGPRSEREMQFYASVSYTVVDVEPDGMRPHAAYPASNGAVPDCMLSSRGPKEHDVTELLAFVPKYWGRYKADGHSFIVLEDFCADLIHPCVLDCKMGFTTVYDWADEEYKSKNSVKDASTSTSSVGFRVSGMQRYCMTSKENIQADKDWCLQLNKHNIGNVFSMFASSSGGPSLTDLYCHPECGVLVQLRQFQTWCARQSSYQFYQASIIIIYDASAATVQEAKVRVKFVDFAHTFRMTEERPDENLFNAVTSLISVIEGVCSTACEGVRKASDAADVK</sequence>
<dbReference type="AlphaFoldDB" id="A0A250X026"/>
<dbReference type="EMBL" id="BEGY01000016">
    <property type="protein sequence ID" value="GAX76242.1"/>
    <property type="molecule type" value="Genomic_DNA"/>
</dbReference>
<dbReference type="GO" id="GO:0005524">
    <property type="term" value="F:ATP binding"/>
    <property type="evidence" value="ECO:0007669"/>
    <property type="project" value="UniProtKB-KW"/>
</dbReference>
<keyword evidence="3 8" id="KW-0547">Nucleotide-binding</keyword>
<evidence type="ECO:0000313" key="9">
    <source>
        <dbReference type="EMBL" id="GAX76242.1"/>
    </source>
</evidence>
<dbReference type="STRING" id="1157962.A0A250X026"/>
<dbReference type="Gene3D" id="3.30.470.160">
    <property type="entry name" value="Inositol polyphosphate kinase"/>
    <property type="match status" value="1"/>
</dbReference>
<dbReference type="GO" id="GO:0047326">
    <property type="term" value="F:inositol-1,3,4,6-tetrakisphosphate 5-kinase activity"/>
    <property type="evidence" value="ECO:0007669"/>
    <property type="project" value="RHEA"/>
</dbReference>
<dbReference type="EC" id="2.7.1.140" evidence="8"/>
<comment type="similarity">
    <text evidence="1 8">Belongs to the inositol phosphokinase (IPK) family.</text>
</comment>
<protein>
    <recommendedName>
        <fullName evidence="8">Inositol polyphosphate multikinase</fullName>
        <ecNumber evidence="8">2.7.1.140</ecNumber>
        <ecNumber evidence="8">2.7.1.151</ecNumber>
    </recommendedName>
</protein>
<dbReference type="PANTHER" id="PTHR12400:SF51">
    <property type="entry name" value="INOSITOL POLYPHOSPHATE MULTIKINASE"/>
    <property type="match status" value="1"/>
</dbReference>
<gene>
    <name evidence="9" type="ORF">CEUSTIGMA_g3686.t1</name>
</gene>
<dbReference type="Pfam" id="PF03770">
    <property type="entry name" value="IPK"/>
    <property type="match status" value="1"/>
</dbReference>
<comment type="caution">
    <text evidence="9">The sequence shown here is derived from an EMBL/GenBank/DDBJ whole genome shotgun (WGS) entry which is preliminary data.</text>
</comment>
<dbReference type="InterPro" id="IPR038286">
    <property type="entry name" value="IPK_sf"/>
</dbReference>
<dbReference type="SUPFAM" id="SSF56104">
    <property type="entry name" value="SAICAR synthase-like"/>
    <property type="match status" value="1"/>
</dbReference>
<evidence type="ECO:0000256" key="5">
    <source>
        <dbReference type="ARBA" id="ARBA00022840"/>
    </source>
</evidence>
<comment type="catalytic activity">
    <reaction evidence="7 8">
        <text>1D-myo-inositol 1,3,4,6-tetrakisphosphate + ATP = 1D-myo-inositol 1,3,4,5,6-pentakisphosphate + ADP + H(+)</text>
        <dbReference type="Rhea" id="RHEA:12717"/>
        <dbReference type="ChEBI" id="CHEBI:15378"/>
        <dbReference type="ChEBI" id="CHEBI:30616"/>
        <dbReference type="ChEBI" id="CHEBI:57660"/>
        <dbReference type="ChEBI" id="CHEBI:57733"/>
        <dbReference type="ChEBI" id="CHEBI:456216"/>
        <dbReference type="EC" id="2.7.1.140"/>
    </reaction>
</comment>
<evidence type="ECO:0000256" key="3">
    <source>
        <dbReference type="ARBA" id="ARBA00022741"/>
    </source>
</evidence>
<keyword evidence="4 8" id="KW-0418">Kinase</keyword>
<organism evidence="9 10">
    <name type="scientific">Chlamydomonas eustigma</name>
    <dbReference type="NCBI Taxonomy" id="1157962"/>
    <lineage>
        <taxon>Eukaryota</taxon>
        <taxon>Viridiplantae</taxon>
        <taxon>Chlorophyta</taxon>
        <taxon>core chlorophytes</taxon>
        <taxon>Chlorophyceae</taxon>
        <taxon>CS clade</taxon>
        <taxon>Chlamydomonadales</taxon>
        <taxon>Chlamydomonadaceae</taxon>
        <taxon>Chlamydomonas</taxon>
    </lineage>
</organism>
<dbReference type="OrthoDB" id="5958943at2759"/>
<dbReference type="PANTHER" id="PTHR12400">
    <property type="entry name" value="INOSITOL POLYPHOSPHATE KINASE"/>
    <property type="match status" value="1"/>
</dbReference>
<reference evidence="9 10" key="1">
    <citation type="submission" date="2017-08" db="EMBL/GenBank/DDBJ databases">
        <title>Acidophilic green algal genome provides insights into adaptation to an acidic environment.</title>
        <authorList>
            <person name="Hirooka S."/>
            <person name="Hirose Y."/>
            <person name="Kanesaki Y."/>
            <person name="Higuchi S."/>
            <person name="Fujiwara T."/>
            <person name="Onuma R."/>
            <person name="Era A."/>
            <person name="Ohbayashi R."/>
            <person name="Uzuka A."/>
            <person name="Nozaki H."/>
            <person name="Yoshikawa H."/>
            <person name="Miyagishima S.Y."/>
        </authorList>
    </citation>
    <scope>NUCLEOTIDE SEQUENCE [LARGE SCALE GENOMIC DNA]</scope>
    <source>
        <strain evidence="9 10">NIES-2499</strain>
    </source>
</reference>
<comment type="catalytic activity">
    <reaction evidence="6 8">
        <text>1D-myo-inositol 1,4,5-trisphosphate + 2 ATP = 1D-myo-inositol 1,3,4,5,6-pentakisphosphate + 2 ADP + 2 H(+)</text>
        <dbReference type="Rhea" id="RHEA:32359"/>
        <dbReference type="ChEBI" id="CHEBI:15378"/>
        <dbReference type="ChEBI" id="CHEBI:30616"/>
        <dbReference type="ChEBI" id="CHEBI:57733"/>
        <dbReference type="ChEBI" id="CHEBI:203600"/>
        <dbReference type="ChEBI" id="CHEBI:456216"/>
        <dbReference type="EC" id="2.7.1.151"/>
    </reaction>
</comment>
<keyword evidence="10" id="KW-1185">Reference proteome</keyword>
<dbReference type="Proteomes" id="UP000232323">
    <property type="component" value="Unassembled WGS sequence"/>
</dbReference>
<dbReference type="GO" id="GO:0008440">
    <property type="term" value="F:inositol-1,4,5-trisphosphate 3-kinase activity"/>
    <property type="evidence" value="ECO:0007669"/>
    <property type="project" value="TreeGrafter"/>
</dbReference>
<comment type="function">
    <text evidence="8">Inositol phosphate kinase with a broad substrate specificity.</text>
</comment>
<dbReference type="GO" id="GO:0005737">
    <property type="term" value="C:cytoplasm"/>
    <property type="evidence" value="ECO:0007669"/>
    <property type="project" value="TreeGrafter"/>
</dbReference>
<evidence type="ECO:0000256" key="2">
    <source>
        <dbReference type="ARBA" id="ARBA00022679"/>
    </source>
</evidence>
<evidence type="ECO:0000256" key="1">
    <source>
        <dbReference type="ARBA" id="ARBA00007374"/>
    </source>
</evidence>
<evidence type="ECO:0000256" key="6">
    <source>
        <dbReference type="ARBA" id="ARBA00036164"/>
    </source>
</evidence>